<protein>
    <submittedName>
        <fullName evidence="1">Uncharacterized protein</fullName>
    </submittedName>
</protein>
<evidence type="ECO:0000313" key="2">
    <source>
        <dbReference type="Proteomes" id="UP000805193"/>
    </source>
</evidence>
<comment type="caution">
    <text evidence="1">The sequence shown here is derived from an EMBL/GenBank/DDBJ whole genome shotgun (WGS) entry which is preliminary data.</text>
</comment>
<gene>
    <name evidence="1" type="ORF">HPB47_008104</name>
</gene>
<sequence length="218" mass="24265">MNASLCALVPEIPYATEAVITLWVKKRFATEPEKEKTPTLWYTLQSGPRITSPRGYAAFNSRIDPHAHKLTRFFLRMRVQLEREKVFLELPRLLFTGHGTLAQTKDGVAPPDASLNYAKAASSGARWPLSASQPSLPVAITAHESPAAARQDAGPMPFRTDFSDKCRQPDDPSYDLSPTPLTRTRSPDHPMGMLLLAARSELHRRQAPSCGYLTRPEE</sequence>
<name>A0AC60P5K3_IXOPE</name>
<keyword evidence="2" id="KW-1185">Reference proteome</keyword>
<accession>A0AC60P5K3</accession>
<reference evidence="1 2" key="1">
    <citation type="journal article" date="2020" name="Cell">
        <title>Large-Scale Comparative Analyses of Tick Genomes Elucidate Their Genetic Diversity and Vector Capacities.</title>
        <authorList>
            <consortium name="Tick Genome and Microbiome Consortium (TIGMIC)"/>
            <person name="Jia N."/>
            <person name="Wang J."/>
            <person name="Shi W."/>
            <person name="Du L."/>
            <person name="Sun Y."/>
            <person name="Zhan W."/>
            <person name="Jiang J.F."/>
            <person name="Wang Q."/>
            <person name="Zhang B."/>
            <person name="Ji P."/>
            <person name="Bell-Sakyi L."/>
            <person name="Cui X.M."/>
            <person name="Yuan T.T."/>
            <person name="Jiang B.G."/>
            <person name="Yang W.F."/>
            <person name="Lam T.T."/>
            <person name="Chang Q.C."/>
            <person name="Ding S.J."/>
            <person name="Wang X.J."/>
            <person name="Zhu J.G."/>
            <person name="Ruan X.D."/>
            <person name="Zhao L."/>
            <person name="Wei J.T."/>
            <person name="Ye R.Z."/>
            <person name="Que T.C."/>
            <person name="Du C.H."/>
            <person name="Zhou Y.H."/>
            <person name="Cheng J.X."/>
            <person name="Dai P.F."/>
            <person name="Guo W.B."/>
            <person name="Han X.H."/>
            <person name="Huang E.J."/>
            <person name="Li L.F."/>
            <person name="Wei W."/>
            <person name="Gao Y.C."/>
            <person name="Liu J.Z."/>
            <person name="Shao H.Z."/>
            <person name="Wang X."/>
            <person name="Wang C.C."/>
            <person name="Yang T.C."/>
            <person name="Huo Q.B."/>
            <person name="Li W."/>
            <person name="Chen H.Y."/>
            <person name="Chen S.E."/>
            <person name="Zhou L.G."/>
            <person name="Ni X.B."/>
            <person name="Tian J.H."/>
            <person name="Sheng Y."/>
            <person name="Liu T."/>
            <person name="Pan Y.S."/>
            <person name="Xia L.Y."/>
            <person name="Li J."/>
            <person name="Zhao F."/>
            <person name="Cao W.C."/>
        </authorList>
    </citation>
    <scope>NUCLEOTIDE SEQUENCE [LARGE SCALE GENOMIC DNA]</scope>
    <source>
        <strain evidence="1">Iper-2018</strain>
    </source>
</reference>
<proteinExistence type="predicted"/>
<dbReference type="Proteomes" id="UP000805193">
    <property type="component" value="Unassembled WGS sequence"/>
</dbReference>
<evidence type="ECO:0000313" key="1">
    <source>
        <dbReference type="EMBL" id="KAG0414733.1"/>
    </source>
</evidence>
<dbReference type="EMBL" id="JABSTQ010011152">
    <property type="protein sequence ID" value="KAG0414733.1"/>
    <property type="molecule type" value="Genomic_DNA"/>
</dbReference>
<organism evidence="1 2">
    <name type="scientific">Ixodes persulcatus</name>
    <name type="common">Taiga tick</name>
    <dbReference type="NCBI Taxonomy" id="34615"/>
    <lineage>
        <taxon>Eukaryota</taxon>
        <taxon>Metazoa</taxon>
        <taxon>Ecdysozoa</taxon>
        <taxon>Arthropoda</taxon>
        <taxon>Chelicerata</taxon>
        <taxon>Arachnida</taxon>
        <taxon>Acari</taxon>
        <taxon>Parasitiformes</taxon>
        <taxon>Ixodida</taxon>
        <taxon>Ixodoidea</taxon>
        <taxon>Ixodidae</taxon>
        <taxon>Ixodinae</taxon>
        <taxon>Ixodes</taxon>
    </lineage>
</organism>